<evidence type="ECO:0000313" key="2">
    <source>
        <dbReference type="Proteomes" id="UP000235388"/>
    </source>
</evidence>
<dbReference type="EMBL" id="PGCJ01000037">
    <property type="protein sequence ID" value="PLW55060.1"/>
    <property type="molecule type" value="Genomic_DNA"/>
</dbReference>
<name>A0A2N5VYJ2_9BASI</name>
<evidence type="ECO:0000313" key="1">
    <source>
        <dbReference type="EMBL" id="PLW55060.1"/>
    </source>
</evidence>
<comment type="caution">
    <text evidence="1">The sequence shown here is derived from an EMBL/GenBank/DDBJ whole genome shotgun (WGS) entry which is preliminary data.</text>
</comment>
<proteinExistence type="predicted"/>
<sequence length="123" mass="13461">MRGIGTGDRVPSSSDFGRSTISRLLNSLDNKTGQSTCQAGLSDELIDAKQCWSSVTDGHLFSGKINRFTGGINRLTEDISLSQIRIFPPEASPSPNLKDRNLFTYGLVNNIQAGEMGWLMPFH</sequence>
<gene>
    <name evidence="1" type="ORF">PCANC_02527</name>
</gene>
<dbReference type="AlphaFoldDB" id="A0A2N5VYJ2"/>
<protein>
    <submittedName>
        <fullName evidence="1">Uncharacterized protein</fullName>
    </submittedName>
</protein>
<dbReference type="Proteomes" id="UP000235388">
    <property type="component" value="Unassembled WGS sequence"/>
</dbReference>
<keyword evidence="2" id="KW-1185">Reference proteome</keyword>
<organism evidence="1 2">
    <name type="scientific">Puccinia coronata f. sp. avenae</name>
    <dbReference type="NCBI Taxonomy" id="200324"/>
    <lineage>
        <taxon>Eukaryota</taxon>
        <taxon>Fungi</taxon>
        <taxon>Dikarya</taxon>
        <taxon>Basidiomycota</taxon>
        <taxon>Pucciniomycotina</taxon>
        <taxon>Pucciniomycetes</taxon>
        <taxon>Pucciniales</taxon>
        <taxon>Pucciniaceae</taxon>
        <taxon>Puccinia</taxon>
    </lineage>
</organism>
<accession>A0A2N5VYJ2</accession>
<reference evidence="1 2" key="1">
    <citation type="submission" date="2017-11" db="EMBL/GenBank/DDBJ databases">
        <title>De novo assembly and phasing of dikaryotic genomes from two isolates of Puccinia coronata f. sp. avenae, the causal agent of oat crown rust.</title>
        <authorList>
            <person name="Miller M.E."/>
            <person name="Zhang Y."/>
            <person name="Omidvar V."/>
            <person name="Sperschneider J."/>
            <person name="Schwessinger B."/>
            <person name="Raley C."/>
            <person name="Palmer J.M."/>
            <person name="Garnica D."/>
            <person name="Upadhyaya N."/>
            <person name="Rathjen J."/>
            <person name="Taylor J.M."/>
            <person name="Park R.F."/>
            <person name="Dodds P.N."/>
            <person name="Hirsch C.D."/>
            <person name="Kianian S.F."/>
            <person name="Figueroa M."/>
        </authorList>
    </citation>
    <scope>NUCLEOTIDE SEQUENCE [LARGE SCALE GENOMIC DNA]</scope>
    <source>
        <strain evidence="1">12NC29</strain>
    </source>
</reference>